<dbReference type="OrthoDB" id="5403634at2759"/>
<feature type="compositionally biased region" description="Polar residues" evidence="1">
    <location>
        <begin position="43"/>
        <end position="61"/>
    </location>
</feature>
<name>A0A8H7ACG7_9EURO</name>
<protein>
    <submittedName>
        <fullName evidence="2">Uncharacterized protein</fullName>
    </submittedName>
</protein>
<evidence type="ECO:0000313" key="3">
    <source>
        <dbReference type="Proteomes" id="UP000606974"/>
    </source>
</evidence>
<feature type="region of interest" description="Disordered" evidence="1">
    <location>
        <begin position="164"/>
        <end position="205"/>
    </location>
</feature>
<reference evidence="2" key="1">
    <citation type="submission" date="2020-02" db="EMBL/GenBank/DDBJ databases">
        <authorList>
            <person name="Palmer J.M."/>
        </authorList>
    </citation>
    <scope>NUCLEOTIDE SEQUENCE</scope>
    <source>
        <strain evidence="2">EPUS1.4</strain>
        <tissue evidence="2">Thallus</tissue>
    </source>
</reference>
<gene>
    <name evidence="2" type="ORF">GJ744_011891</name>
</gene>
<feature type="region of interest" description="Disordered" evidence="1">
    <location>
        <begin position="81"/>
        <end position="103"/>
    </location>
</feature>
<feature type="compositionally biased region" description="Low complexity" evidence="1">
    <location>
        <begin position="86"/>
        <end position="97"/>
    </location>
</feature>
<proteinExistence type="predicted"/>
<dbReference type="AlphaFoldDB" id="A0A8H7ACG7"/>
<comment type="caution">
    <text evidence="2">The sequence shown here is derived from an EMBL/GenBank/DDBJ whole genome shotgun (WGS) entry which is preliminary data.</text>
</comment>
<keyword evidence="3" id="KW-1185">Reference proteome</keyword>
<evidence type="ECO:0000313" key="2">
    <source>
        <dbReference type="EMBL" id="KAF7506318.1"/>
    </source>
</evidence>
<feature type="compositionally biased region" description="Basic and acidic residues" evidence="1">
    <location>
        <begin position="17"/>
        <end position="28"/>
    </location>
</feature>
<dbReference type="EMBL" id="JAACFV010000089">
    <property type="protein sequence ID" value="KAF7506318.1"/>
    <property type="molecule type" value="Genomic_DNA"/>
</dbReference>
<feature type="compositionally biased region" description="Low complexity" evidence="1">
    <location>
        <begin position="187"/>
        <end position="201"/>
    </location>
</feature>
<sequence length="333" mass="37835">MATDAGYQPFPPPTFNRPRDPVIDDCHMLELPPSNLRKRHLNRTSQPQSKRQKLNHPTTGVQPPAFWDNLSTTWLTRGALSELNRRNSQPASSQPRSQRARRPVTRNFLAKLERGRPVIQSASDFLRHCEPETFEDIKPFARTGGPDLSDLKGFPEPVVPLNHSMSLSQSSSRGRKRGRAFTQGPRSTTNTTSTKTTKSSSPYSRNFQQKLIDNGIYPNGYGYPDGRIPLEPDNLEEINEILIRRRLSLSPSQFPNEKFREFKRADAHIFKENKATKTVIPIIEGKIEDNKCTEGDILFTNLVPLTTNDELTVAKPDLYDGARPEQLNRRVHD</sequence>
<organism evidence="2 3">
    <name type="scientific">Endocarpon pusillum</name>
    <dbReference type="NCBI Taxonomy" id="364733"/>
    <lineage>
        <taxon>Eukaryota</taxon>
        <taxon>Fungi</taxon>
        <taxon>Dikarya</taxon>
        <taxon>Ascomycota</taxon>
        <taxon>Pezizomycotina</taxon>
        <taxon>Eurotiomycetes</taxon>
        <taxon>Chaetothyriomycetidae</taxon>
        <taxon>Verrucariales</taxon>
        <taxon>Verrucariaceae</taxon>
        <taxon>Endocarpon</taxon>
    </lineage>
</organism>
<evidence type="ECO:0000256" key="1">
    <source>
        <dbReference type="SAM" id="MobiDB-lite"/>
    </source>
</evidence>
<accession>A0A8H7ACG7</accession>
<dbReference type="Proteomes" id="UP000606974">
    <property type="component" value="Unassembled WGS sequence"/>
</dbReference>
<feature type="region of interest" description="Disordered" evidence="1">
    <location>
        <begin position="1"/>
        <end position="67"/>
    </location>
</feature>